<reference evidence="3" key="1">
    <citation type="submission" date="2022-01" db="EMBL/GenBank/DDBJ databases">
        <title>Antribacter sp. nov., isolated from Guizhou of China.</title>
        <authorList>
            <person name="Chengliang C."/>
            <person name="Ya Z."/>
        </authorList>
    </citation>
    <scope>NUCLEOTIDE SEQUENCE</scope>
    <source>
        <strain evidence="3">KLBMP 9083</strain>
    </source>
</reference>
<comment type="similarity">
    <text evidence="1">Belongs to the peptidase S13 family.</text>
</comment>
<proteinExistence type="inferred from homology"/>
<sequence>MVWGLRSGATVVAVVALIGGYLAADAYDAVPGMLTTAEPWPAPAPFPDAPGAVDGPDVAPLLAGLSPEAPVPSEAEIASLVAQVAADPRLGSRVGVVVADALTGETLGETGQDQFMVPASTQKVLTAVAALSSPIADRTLPTRVVFDGDTLYLVGGGDMMLASGAGNPSAINGRAGLADLADQVAGTLNLTGQTTVRLALDETLFTGAVYAPSIDPANIAAGYIAPVAALGVNVGLLQADYSDDGQRASDPGMAAAQAFVERLAERGVTVEGNVVKTKAPSTGAQELGMVESAPVPEVVEFFLHNSDNTITEVVGRLVALEAGLPGTGDGATQAVVAAVARLGIDLTGAALADCSGLGAGSRLTAAQLASILDLLVDPAFPALRSVAVGMPVAGLNGTLANRFTGDNAGRGVVRAKTGSLPNVTSLAGTVMTGDDRQLVFVVMADQYTANPLDARAAVDQFVGRLAALSTAA</sequence>
<dbReference type="NCBIfam" id="TIGR00666">
    <property type="entry name" value="PBP4"/>
    <property type="match status" value="1"/>
</dbReference>
<dbReference type="PANTHER" id="PTHR30023:SF0">
    <property type="entry name" value="PENICILLIN-SENSITIVE CARBOXYPEPTIDASE A"/>
    <property type="match status" value="1"/>
</dbReference>
<evidence type="ECO:0000256" key="2">
    <source>
        <dbReference type="ARBA" id="ARBA00022801"/>
    </source>
</evidence>
<comment type="caution">
    <text evidence="3">The sequence shown here is derived from an EMBL/GenBank/DDBJ whole genome shotgun (WGS) entry which is preliminary data.</text>
</comment>
<dbReference type="GO" id="GO:0009002">
    <property type="term" value="F:serine-type D-Ala-D-Ala carboxypeptidase activity"/>
    <property type="evidence" value="ECO:0007669"/>
    <property type="project" value="UniProtKB-EC"/>
</dbReference>
<keyword evidence="4" id="KW-1185">Reference proteome</keyword>
<keyword evidence="2 3" id="KW-0378">Hydrolase</keyword>
<dbReference type="RefSeq" id="WP_236089931.1">
    <property type="nucleotide sequence ID" value="NZ_JAKGSG010000039.1"/>
</dbReference>
<dbReference type="GO" id="GO:0006508">
    <property type="term" value="P:proteolysis"/>
    <property type="evidence" value="ECO:0007669"/>
    <property type="project" value="InterPro"/>
</dbReference>
<dbReference type="SUPFAM" id="SSF56601">
    <property type="entry name" value="beta-lactamase/transpeptidase-like"/>
    <property type="match status" value="1"/>
</dbReference>
<keyword evidence="3" id="KW-0645">Protease</keyword>
<dbReference type="InterPro" id="IPR000667">
    <property type="entry name" value="Peptidase_S13"/>
</dbReference>
<dbReference type="PANTHER" id="PTHR30023">
    <property type="entry name" value="D-ALANYL-D-ALANINE CARBOXYPEPTIDASE"/>
    <property type="match status" value="1"/>
</dbReference>
<protein>
    <submittedName>
        <fullName evidence="3">D-alanyl-D-alanine carboxypeptidase/D-alanyl-D-alanine-endopeptidase</fullName>
        <ecNumber evidence="3">3.4.16.4</ecNumber>
    </submittedName>
</protein>
<dbReference type="Proteomes" id="UP001165405">
    <property type="component" value="Unassembled WGS sequence"/>
</dbReference>
<dbReference type="EMBL" id="JAKGSG010000039">
    <property type="protein sequence ID" value="MCF4122132.1"/>
    <property type="molecule type" value="Genomic_DNA"/>
</dbReference>
<dbReference type="PRINTS" id="PR00922">
    <property type="entry name" value="DADACBPTASE3"/>
</dbReference>
<evidence type="ECO:0000313" key="3">
    <source>
        <dbReference type="EMBL" id="MCF4122132.1"/>
    </source>
</evidence>
<dbReference type="GO" id="GO:0000270">
    <property type="term" value="P:peptidoglycan metabolic process"/>
    <property type="evidence" value="ECO:0007669"/>
    <property type="project" value="TreeGrafter"/>
</dbReference>
<organism evidence="3 4">
    <name type="scientific">Antribacter soli</name>
    <dbReference type="NCBI Taxonomy" id="2910976"/>
    <lineage>
        <taxon>Bacteria</taxon>
        <taxon>Bacillati</taxon>
        <taxon>Actinomycetota</taxon>
        <taxon>Actinomycetes</taxon>
        <taxon>Micrococcales</taxon>
        <taxon>Promicromonosporaceae</taxon>
        <taxon>Antribacter</taxon>
    </lineage>
</organism>
<dbReference type="Pfam" id="PF02113">
    <property type="entry name" value="Peptidase_S13"/>
    <property type="match status" value="2"/>
</dbReference>
<dbReference type="InterPro" id="IPR012338">
    <property type="entry name" value="Beta-lactam/transpept-like"/>
</dbReference>
<dbReference type="EC" id="3.4.16.4" evidence="3"/>
<accession>A0AA41UA02</accession>
<evidence type="ECO:0000313" key="4">
    <source>
        <dbReference type="Proteomes" id="UP001165405"/>
    </source>
</evidence>
<evidence type="ECO:0000256" key="1">
    <source>
        <dbReference type="ARBA" id="ARBA00006096"/>
    </source>
</evidence>
<keyword evidence="3" id="KW-0121">Carboxypeptidase</keyword>
<dbReference type="AlphaFoldDB" id="A0AA41UA02"/>
<name>A0AA41UA02_9MICO</name>
<dbReference type="Gene3D" id="3.40.710.10">
    <property type="entry name" value="DD-peptidase/beta-lactamase superfamily"/>
    <property type="match status" value="2"/>
</dbReference>
<gene>
    <name evidence="3" type="primary">dacB</name>
    <name evidence="3" type="ORF">L1785_14210</name>
</gene>